<keyword evidence="2" id="KW-0539">Nucleus</keyword>
<reference evidence="6" key="2">
    <citation type="submission" date="2023-06" db="EMBL/GenBank/DDBJ databases">
        <authorList>
            <person name="Ma L."/>
            <person name="Liu K.-W."/>
            <person name="Li Z."/>
            <person name="Hsiao Y.-Y."/>
            <person name="Qi Y."/>
            <person name="Fu T."/>
            <person name="Tang G."/>
            <person name="Zhang D."/>
            <person name="Sun W.-H."/>
            <person name="Liu D.-K."/>
            <person name="Li Y."/>
            <person name="Chen G.-Z."/>
            <person name="Liu X.-D."/>
            <person name="Liao X.-Y."/>
            <person name="Jiang Y.-T."/>
            <person name="Yu X."/>
            <person name="Hao Y."/>
            <person name="Huang J."/>
            <person name="Zhao X.-W."/>
            <person name="Ke S."/>
            <person name="Chen Y.-Y."/>
            <person name="Wu W.-L."/>
            <person name="Hsu J.-L."/>
            <person name="Lin Y.-F."/>
            <person name="Huang M.-D."/>
            <person name="Li C.-Y."/>
            <person name="Huang L."/>
            <person name="Wang Z.-W."/>
            <person name="Zhao X."/>
            <person name="Zhong W.-Y."/>
            <person name="Peng D.-H."/>
            <person name="Ahmad S."/>
            <person name="Lan S."/>
            <person name="Zhang J.-S."/>
            <person name="Tsai W.-C."/>
            <person name="Van De Peer Y."/>
            <person name="Liu Z.-J."/>
        </authorList>
    </citation>
    <scope>NUCLEOTIDE SEQUENCE</scope>
    <source>
        <strain evidence="6">SCP</strain>
        <tissue evidence="6">Leaves</tissue>
    </source>
</reference>
<dbReference type="InterPro" id="IPR033485">
    <property type="entry name" value="EMSY-LIKE_plant"/>
</dbReference>
<dbReference type="Gene3D" id="1.10.1240.40">
    <property type="entry name" value="ENT domain"/>
    <property type="match status" value="1"/>
</dbReference>
<name>A0AAV9AFD8_ACOGR</name>
<protein>
    <recommendedName>
        <fullName evidence="5">ENT domain-containing protein</fullName>
    </recommendedName>
</protein>
<evidence type="ECO:0000259" key="5">
    <source>
        <dbReference type="PROSITE" id="PS51138"/>
    </source>
</evidence>
<evidence type="ECO:0000256" key="4">
    <source>
        <dbReference type="SAM" id="MobiDB-lite"/>
    </source>
</evidence>
<sequence>MDIPKIGCQIHEMEMEAYSALLRAFVAQSDVLSWDKEGLISKLRKELGVSDVEHREILGQVTLDDNVRKKMKTSHITMKSSQKPRPCTQASVVGSSPALPAHYRDEQWVSERNPGQVVKAVMSNKKTLDFSKGRGSTVIQTSKNGFLHTVVDSCKPVCDTIEIRDTNKLIQEIGRICGKENSSLLQIETARLLLKEQEQALLDAVRKLSAIADETTSEDLPRNNRHGTHRTMSSHDDGKRWPHSERYINNRSDQNGFNCVTLQDDNEDYG</sequence>
<evidence type="ECO:0000313" key="6">
    <source>
        <dbReference type="EMBL" id="KAK1262846.1"/>
    </source>
</evidence>
<dbReference type="PROSITE" id="PS51138">
    <property type="entry name" value="ENT"/>
    <property type="match status" value="1"/>
</dbReference>
<dbReference type="SMART" id="SM01191">
    <property type="entry name" value="ENT"/>
    <property type="match status" value="1"/>
</dbReference>
<feature type="compositionally biased region" description="Basic and acidic residues" evidence="4">
    <location>
        <begin position="233"/>
        <end position="242"/>
    </location>
</feature>
<keyword evidence="3" id="KW-0175">Coiled coil</keyword>
<evidence type="ECO:0000313" key="7">
    <source>
        <dbReference type="Proteomes" id="UP001179952"/>
    </source>
</evidence>
<evidence type="ECO:0000256" key="1">
    <source>
        <dbReference type="ARBA" id="ARBA00004123"/>
    </source>
</evidence>
<dbReference type="AlphaFoldDB" id="A0AAV9AFD8"/>
<evidence type="ECO:0000256" key="2">
    <source>
        <dbReference type="ARBA" id="ARBA00023242"/>
    </source>
</evidence>
<accession>A0AAV9AFD8</accession>
<dbReference type="GO" id="GO:0050832">
    <property type="term" value="P:defense response to fungus"/>
    <property type="evidence" value="ECO:0007669"/>
    <property type="project" value="InterPro"/>
</dbReference>
<dbReference type="GO" id="GO:0005634">
    <property type="term" value="C:nucleus"/>
    <property type="evidence" value="ECO:0007669"/>
    <property type="project" value="UniProtKB-SubCell"/>
</dbReference>
<evidence type="ECO:0000256" key="3">
    <source>
        <dbReference type="SAM" id="Coils"/>
    </source>
</evidence>
<dbReference type="SUPFAM" id="SSF158639">
    <property type="entry name" value="ENT-like"/>
    <property type="match status" value="1"/>
</dbReference>
<dbReference type="Proteomes" id="UP001179952">
    <property type="component" value="Unassembled WGS sequence"/>
</dbReference>
<dbReference type="PANTHER" id="PTHR33432:SF22">
    <property type="entry name" value="OS10G0436850 PROTEIN"/>
    <property type="match status" value="1"/>
</dbReference>
<organism evidence="6 7">
    <name type="scientific">Acorus gramineus</name>
    <name type="common">Dwarf sweet flag</name>
    <dbReference type="NCBI Taxonomy" id="55184"/>
    <lineage>
        <taxon>Eukaryota</taxon>
        <taxon>Viridiplantae</taxon>
        <taxon>Streptophyta</taxon>
        <taxon>Embryophyta</taxon>
        <taxon>Tracheophyta</taxon>
        <taxon>Spermatophyta</taxon>
        <taxon>Magnoliopsida</taxon>
        <taxon>Liliopsida</taxon>
        <taxon>Acoraceae</taxon>
        <taxon>Acorus</taxon>
    </lineage>
</organism>
<reference evidence="6" key="1">
    <citation type="journal article" date="2023" name="Nat. Commun.">
        <title>Diploid and tetraploid genomes of Acorus and the evolution of monocots.</title>
        <authorList>
            <person name="Ma L."/>
            <person name="Liu K.W."/>
            <person name="Li Z."/>
            <person name="Hsiao Y.Y."/>
            <person name="Qi Y."/>
            <person name="Fu T."/>
            <person name="Tang G.D."/>
            <person name="Zhang D."/>
            <person name="Sun W.H."/>
            <person name="Liu D.K."/>
            <person name="Li Y."/>
            <person name="Chen G.Z."/>
            <person name="Liu X.D."/>
            <person name="Liao X.Y."/>
            <person name="Jiang Y.T."/>
            <person name="Yu X."/>
            <person name="Hao Y."/>
            <person name="Huang J."/>
            <person name="Zhao X.W."/>
            <person name="Ke S."/>
            <person name="Chen Y.Y."/>
            <person name="Wu W.L."/>
            <person name="Hsu J.L."/>
            <person name="Lin Y.F."/>
            <person name="Huang M.D."/>
            <person name="Li C.Y."/>
            <person name="Huang L."/>
            <person name="Wang Z.W."/>
            <person name="Zhao X."/>
            <person name="Zhong W.Y."/>
            <person name="Peng D.H."/>
            <person name="Ahmad S."/>
            <person name="Lan S."/>
            <person name="Zhang J.S."/>
            <person name="Tsai W.C."/>
            <person name="Van de Peer Y."/>
            <person name="Liu Z.J."/>
        </authorList>
    </citation>
    <scope>NUCLEOTIDE SEQUENCE</scope>
    <source>
        <strain evidence="6">SCP</strain>
    </source>
</reference>
<comment type="caution">
    <text evidence="6">The sequence shown here is derived from an EMBL/GenBank/DDBJ whole genome shotgun (WGS) entry which is preliminary data.</text>
</comment>
<dbReference type="InterPro" id="IPR005491">
    <property type="entry name" value="ENT_dom"/>
</dbReference>
<keyword evidence="7" id="KW-1185">Reference proteome</keyword>
<dbReference type="EMBL" id="JAUJYN010000009">
    <property type="protein sequence ID" value="KAK1262846.1"/>
    <property type="molecule type" value="Genomic_DNA"/>
</dbReference>
<gene>
    <name evidence="6" type="ORF">QJS04_geneDACA009460</name>
</gene>
<feature type="coiled-coil region" evidence="3">
    <location>
        <begin position="187"/>
        <end position="214"/>
    </location>
</feature>
<proteinExistence type="predicted"/>
<dbReference type="Pfam" id="PF03735">
    <property type="entry name" value="ENT"/>
    <property type="match status" value="1"/>
</dbReference>
<dbReference type="InterPro" id="IPR036142">
    <property type="entry name" value="ENT_dom-like_sf"/>
</dbReference>
<comment type="subcellular location">
    <subcellularLocation>
        <location evidence="1">Nucleus</location>
    </subcellularLocation>
</comment>
<feature type="domain" description="ENT" evidence="5">
    <location>
        <begin position="6"/>
        <end position="95"/>
    </location>
</feature>
<feature type="region of interest" description="Disordered" evidence="4">
    <location>
        <begin position="216"/>
        <end position="242"/>
    </location>
</feature>
<dbReference type="PANTHER" id="PTHR33432">
    <property type="entry name" value="PROTEIN EMSY-LIKE 4"/>
    <property type="match status" value="1"/>
</dbReference>